<reference evidence="3 4" key="1">
    <citation type="submission" date="2024-02" db="EMBL/GenBank/DDBJ databases">
        <title>Draft genome sequence of Collimonas sp. strain H4R21, an effective mineral-weathering bacterial strain isolated from the beech rhizosphere.</title>
        <authorList>
            <person name="Morin E."/>
            <person name="Uroz S."/>
            <person name="Leveau J.H.J."/>
            <person name="Kumar R."/>
            <person name="Rey M.W."/>
            <person name="Pham J."/>
        </authorList>
    </citation>
    <scope>NUCLEOTIDE SEQUENCE [LARGE SCALE GENOMIC DNA]</scope>
    <source>
        <strain evidence="3 4">H4R21</strain>
    </source>
</reference>
<dbReference type="EMBL" id="JBANDC010000007">
    <property type="protein sequence ID" value="MEM4988084.1"/>
    <property type="molecule type" value="Genomic_DNA"/>
</dbReference>
<proteinExistence type="predicted"/>
<evidence type="ECO:0000256" key="1">
    <source>
        <dbReference type="ARBA" id="ARBA00022729"/>
    </source>
</evidence>
<dbReference type="PROSITE" id="PS51257">
    <property type="entry name" value="PROKAR_LIPOPROTEIN"/>
    <property type="match status" value="1"/>
</dbReference>
<dbReference type="Pfam" id="PF03422">
    <property type="entry name" value="CBM_6"/>
    <property type="match status" value="1"/>
</dbReference>
<name>A0ABU9PVP7_9BURK</name>
<gene>
    <name evidence="3" type="ORF">V8G57_11870</name>
</gene>
<feature type="domain" description="CBM6" evidence="2">
    <location>
        <begin position="60"/>
        <end position="206"/>
    </location>
</feature>
<evidence type="ECO:0000259" key="2">
    <source>
        <dbReference type="PROSITE" id="PS51175"/>
    </source>
</evidence>
<evidence type="ECO:0000313" key="4">
    <source>
        <dbReference type="Proteomes" id="UP001495910"/>
    </source>
</evidence>
<dbReference type="Proteomes" id="UP001495910">
    <property type="component" value="Unassembled WGS sequence"/>
</dbReference>
<comment type="caution">
    <text evidence="3">The sequence shown here is derived from an EMBL/GenBank/DDBJ whole genome shotgun (WGS) entry which is preliminary data.</text>
</comment>
<dbReference type="PROSITE" id="PS51175">
    <property type="entry name" value="CBM6"/>
    <property type="match status" value="1"/>
</dbReference>
<dbReference type="CDD" id="cd04080">
    <property type="entry name" value="CBM6_cellulase-like"/>
    <property type="match status" value="1"/>
</dbReference>
<dbReference type="SUPFAM" id="SSF49785">
    <property type="entry name" value="Galactose-binding domain-like"/>
    <property type="match status" value="1"/>
</dbReference>
<dbReference type="InterPro" id="IPR008979">
    <property type="entry name" value="Galactose-bd-like_sf"/>
</dbReference>
<dbReference type="SMART" id="SM00606">
    <property type="entry name" value="CBD_IV"/>
    <property type="match status" value="1"/>
</dbReference>
<keyword evidence="4" id="KW-1185">Reference proteome</keyword>
<keyword evidence="1" id="KW-0732">Signal</keyword>
<dbReference type="Gene3D" id="3.20.20.80">
    <property type="entry name" value="Glycosidases"/>
    <property type="match status" value="1"/>
</dbReference>
<organism evidence="3 4">
    <name type="scientific">Collimonas rhizosphaerae</name>
    <dbReference type="NCBI Taxonomy" id="3126357"/>
    <lineage>
        <taxon>Bacteria</taxon>
        <taxon>Pseudomonadati</taxon>
        <taxon>Pseudomonadota</taxon>
        <taxon>Betaproteobacteria</taxon>
        <taxon>Burkholderiales</taxon>
        <taxon>Oxalobacteraceae</taxon>
        <taxon>Collimonas</taxon>
    </lineage>
</organism>
<sequence>MKTTPTRYLLRSITPVFIGMCLLSSCSDGGGSGSATAGASAKAAASAGSPYGGKAWPLPGTIQAEDFDTGGQNVGYYNPGNANQGGQYRKTEGVGIEATSDTGAGYDVGWTPAGEWLNYTVNVAAAGNYSAQVRVASQGQGGTFHFNVDGVSATPQLTIPDTKGWQNWQTLSSNITLSAGQHVIQLHLDSVVNGGLAGNFNWFSIGNASTVVDAGTIDGKHMFGYQGWFACNGDGSPLSAAGNGWRHWAPGATPNPQNVSVDMWPDMRDVPAGERCNTAFVMPDGSPATLYSAWNRSTVNRHFEWMKAYGLDGVFLQEFVVELAPGSADRRFRDGVTANVRAGAEANGRAWAVMYDISGEKSENIIPRIKDHWAALAADGSLASSRYLHQGGRPVISIWGMGFTGHNATPAQANELIDWFTKNAPDNQRAFVIGGVPSRWRTMGDDSLQDPAWADVYRRFDVISPWTVGRYGDEAGAQAWRRDVIAPDLAEAKRVGRRYMPVMFPGGRNLPRKGGRFWWTQFYEFKSAGNNIFYTAMFDEVDEGTAMYKVAPDKSLIPTEPPASTNRPPFITLDADGESLSSDFYLRLAREANRVLSGARTLEPTRPISQ</sequence>
<accession>A0ABU9PVP7</accession>
<protein>
    <submittedName>
        <fullName evidence="3">Carbohydrate-binding protein</fullName>
    </submittedName>
</protein>
<dbReference type="CDD" id="cd11576">
    <property type="entry name" value="GH99_GH71_like_2"/>
    <property type="match status" value="1"/>
</dbReference>
<dbReference type="Gene3D" id="2.60.120.260">
    <property type="entry name" value="Galactose-binding domain-like"/>
    <property type="match status" value="1"/>
</dbReference>
<dbReference type="InterPro" id="IPR005084">
    <property type="entry name" value="CBM6"/>
</dbReference>
<dbReference type="InterPro" id="IPR006584">
    <property type="entry name" value="Cellulose-bd_IV"/>
</dbReference>
<evidence type="ECO:0000313" key="3">
    <source>
        <dbReference type="EMBL" id="MEM4988084.1"/>
    </source>
</evidence>
<dbReference type="RefSeq" id="WP_342829571.1">
    <property type="nucleotide sequence ID" value="NZ_JBANDC010000007.1"/>
</dbReference>